<dbReference type="RefSeq" id="WP_015231619.1">
    <property type="nucleotide sequence ID" value="NC_019789.1"/>
</dbReference>
<geneLocation type="plasmid" evidence="2 3">
    <name>pDEIPE01</name>
</geneLocation>
<evidence type="ECO:0000313" key="3">
    <source>
        <dbReference type="Proteomes" id="UP000010467"/>
    </source>
</evidence>
<dbReference type="Proteomes" id="UP000010467">
    <property type="component" value="Plasmid pDEIPE01"/>
</dbReference>
<dbReference type="EMBL" id="CP003383">
    <property type="protein sequence ID" value="AFZ69719.1"/>
    <property type="molecule type" value="Genomic_DNA"/>
</dbReference>
<keyword evidence="3" id="KW-1185">Reference proteome</keyword>
<organism evidence="2 3">
    <name type="scientific">Deinococcus peraridilitoris (strain DSM 19664 / LMG 22246 / CIP 109416 / KR-200)</name>
    <dbReference type="NCBI Taxonomy" id="937777"/>
    <lineage>
        <taxon>Bacteria</taxon>
        <taxon>Thermotogati</taxon>
        <taxon>Deinococcota</taxon>
        <taxon>Deinococci</taxon>
        <taxon>Deinococcales</taxon>
        <taxon>Deinococcaceae</taxon>
        <taxon>Deinococcus</taxon>
    </lineage>
</organism>
<keyword evidence="1" id="KW-0472">Membrane</keyword>
<evidence type="ECO:0000256" key="1">
    <source>
        <dbReference type="SAM" id="Phobius"/>
    </source>
</evidence>
<protein>
    <submittedName>
        <fullName evidence="2">Uncharacterized protein</fullName>
    </submittedName>
</protein>
<keyword evidence="2" id="KW-0614">Plasmid</keyword>
<name>L0A8G8_DEIPD</name>
<reference evidence="3" key="1">
    <citation type="submission" date="2012-03" db="EMBL/GenBank/DDBJ databases">
        <title>Complete sequence of plasmid 1 of Deinococcus peraridilitoris DSM 19664.</title>
        <authorList>
            <person name="Lucas S."/>
            <person name="Copeland A."/>
            <person name="Lapidus A."/>
            <person name="Glavina del Rio T."/>
            <person name="Dalin E."/>
            <person name="Tice H."/>
            <person name="Bruce D."/>
            <person name="Goodwin L."/>
            <person name="Pitluck S."/>
            <person name="Peters L."/>
            <person name="Mikhailova N."/>
            <person name="Lu M."/>
            <person name="Kyrpides N."/>
            <person name="Mavromatis K."/>
            <person name="Ivanova N."/>
            <person name="Brettin T."/>
            <person name="Detter J.C."/>
            <person name="Han C."/>
            <person name="Larimer F."/>
            <person name="Land M."/>
            <person name="Hauser L."/>
            <person name="Markowitz V."/>
            <person name="Cheng J.-F."/>
            <person name="Hugenholtz P."/>
            <person name="Woyke T."/>
            <person name="Wu D."/>
            <person name="Pukall R."/>
            <person name="Steenblock K."/>
            <person name="Brambilla E."/>
            <person name="Klenk H.-P."/>
            <person name="Eisen J.A."/>
        </authorList>
    </citation>
    <scope>NUCLEOTIDE SEQUENCE [LARGE SCALE GENOMIC DNA]</scope>
    <source>
        <strain evidence="3">DSM 19664 / LMG 22246 / CIP 109416 / KR-200</strain>
        <plasmid evidence="3">Plasmid pDEIPE01</plasmid>
    </source>
</reference>
<keyword evidence="1" id="KW-0812">Transmembrane</keyword>
<dbReference type="KEGG" id="dpd:Deipe_4382"/>
<keyword evidence="1" id="KW-1133">Transmembrane helix</keyword>
<gene>
    <name evidence="2" type="ordered locus">Deipe_4382</name>
</gene>
<feature type="transmembrane region" description="Helical" evidence="1">
    <location>
        <begin position="6"/>
        <end position="28"/>
    </location>
</feature>
<dbReference type="AlphaFoldDB" id="L0A8G8"/>
<dbReference type="HOGENOM" id="CLU_3042639_0_0_0"/>
<accession>L0A8G8</accession>
<sequence>MELLVNAAFVLCALLFLVGFLALLWALWDAGPRQHERWEASSGEDQEVTCGQGR</sequence>
<proteinExistence type="predicted"/>
<dbReference type="PATRIC" id="fig|937777.3.peg.4415"/>
<evidence type="ECO:0000313" key="2">
    <source>
        <dbReference type="EMBL" id="AFZ69719.1"/>
    </source>
</evidence>